<accession>A0A5N6BNR9</accession>
<gene>
    <name evidence="2" type="ORF">FH610_026470</name>
</gene>
<organism evidence="2 3">
    <name type="scientific">Microbispora catharanthi</name>
    <dbReference type="NCBI Taxonomy" id="1712871"/>
    <lineage>
        <taxon>Bacteria</taxon>
        <taxon>Bacillati</taxon>
        <taxon>Actinomycetota</taxon>
        <taxon>Actinomycetes</taxon>
        <taxon>Streptosporangiales</taxon>
        <taxon>Streptosporangiaceae</taxon>
        <taxon>Microbispora</taxon>
    </lineage>
</organism>
<comment type="caution">
    <text evidence="2">The sequence shown here is derived from an EMBL/GenBank/DDBJ whole genome shotgun (WGS) entry which is preliminary data.</text>
</comment>
<protein>
    <submittedName>
        <fullName evidence="2">Uncharacterized protein</fullName>
    </submittedName>
</protein>
<dbReference type="Proteomes" id="UP000313066">
    <property type="component" value="Unassembled WGS sequence"/>
</dbReference>
<evidence type="ECO:0000313" key="3">
    <source>
        <dbReference type="Proteomes" id="UP000313066"/>
    </source>
</evidence>
<keyword evidence="3" id="KW-1185">Reference proteome</keyword>
<dbReference type="RefSeq" id="WP_139577527.1">
    <property type="nucleotide sequence ID" value="NZ_VDMA02000015.1"/>
</dbReference>
<proteinExistence type="predicted"/>
<name>A0A5N6BNR9_9ACTN</name>
<dbReference type="AlphaFoldDB" id="A0A5N6BNR9"/>
<sequence length="176" mass="16539">MGLGWGFAVEPGPGETLTETVACGVACGAAVEAGPLPCVAAVAPLAAGAGVAVEAGPLLAVGAGAPLPVWPEVAVAAPPAVGFGADAAPCPPFGAGFPCPTGAARAFVMGPLLAVGTGPCGADGEGTGGVAVPPGVSGDGVAGGGGAEPSTRPSPPAWRDVPIRRSPLLPPDPWRT</sequence>
<feature type="region of interest" description="Disordered" evidence="1">
    <location>
        <begin position="126"/>
        <end position="176"/>
    </location>
</feature>
<feature type="compositionally biased region" description="Gly residues" evidence="1">
    <location>
        <begin position="137"/>
        <end position="147"/>
    </location>
</feature>
<dbReference type="EMBL" id="VDMA02000015">
    <property type="protein sequence ID" value="KAB8181970.1"/>
    <property type="molecule type" value="Genomic_DNA"/>
</dbReference>
<evidence type="ECO:0000256" key="1">
    <source>
        <dbReference type="SAM" id="MobiDB-lite"/>
    </source>
</evidence>
<evidence type="ECO:0000313" key="2">
    <source>
        <dbReference type="EMBL" id="KAB8181970.1"/>
    </source>
</evidence>
<reference evidence="2 3" key="1">
    <citation type="submission" date="2019-10" db="EMBL/GenBank/DDBJ databases">
        <title>Nonomuraea sp. nov., isolated from Phyllanthus amarus.</title>
        <authorList>
            <person name="Klykleung N."/>
            <person name="Tanasupawat S."/>
        </authorList>
    </citation>
    <scope>NUCLEOTIDE SEQUENCE [LARGE SCALE GENOMIC DNA]</scope>
    <source>
        <strain evidence="2 3">CR1-09</strain>
    </source>
</reference>